<feature type="region of interest" description="Disordered" evidence="1">
    <location>
        <begin position="23"/>
        <end position="59"/>
    </location>
</feature>
<sequence length="497" mass="52212">MAAKEVEGVADTVSNMAGSKALTENAKAAENPSVKISVSVGSSKSQNESHTRTVTHQGSEFSAGNIKLKTTEGDIDVVGSKLNATDKLELDSAKAIHLESTQDSTENHSTNSNSGWSAGVFVGFNGDSYGFGLEASGQKGKGKENSTTITQNNTQINGKSVVMKSRENTELKGANVNAEKLTADIKGDLIIESRQDETKYHSKQTQAGASASFTYGSGGGGSVNFSKNKAKVNQAQVEEQSGISVGKGGMDITVANNTHLKGGLIKSEATRDKNHFKTKTLTTENIENHSEVKVENISGGISTNMAQTGISAVSSLASALGNKNESNHTTTKSAVGDNINLTVEKGTPTALSRDVANSNKKVTAYDLGEIKEQQEMADVIGEIAQNSITMALKPKLDEAEKQKAQAEEVLKVDPNNAQAQQVLNQANQTINQYGKGGDVQMAIRAVTGVLQGLATKNTNGAIVDALSPYANKLIKEQTQDNPTANLMAHDVLGAVEA</sequence>
<evidence type="ECO:0000256" key="1">
    <source>
        <dbReference type="SAM" id="MobiDB-lite"/>
    </source>
</evidence>
<dbReference type="EMBL" id="UGTA01000001">
    <property type="protein sequence ID" value="SUB59159.1"/>
    <property type="molecule type" value="Genomic_DNA"/>
</dbReference>
<dbReference type="InterPro" id="IPR025157">
    <property type="entry name" value="Hemagglutinin_rpt"/>
</dbReference>
<reference evidence="2 3" key="1">
    <citation type="submission" date="2018-06" db="EMBL/GenBank/DDBJ databases">
        <authorList>
            <consortium name="Pathogen Informatics"/>
            <person name="Doyle S."/>
        </authorList>
    </citation>
    <scope>NUCLEOTIDE SEQUENCE [LARGE SCALE GENOMIC DNA]</scope>
    <source>
        <strain evidence="2 3">NCTC12872</strain>
    </source>
</reference>
<evidence type="ECO:0000313" key="2">
    <source>
        <dbReference type="EMBL" id="SUB59159.1"/>
    </source>
</evidence>
<feature type="compositionally biased region" description="Polar residues" evidence="1">
    <location>
        <begin position="46"/>
        <end position="59"/>
    </location>
</feature>
<dbReference type="Pfam" id="PF13332">
    <property type="entry name" value="Fil_haemagg_2"/>
    <property type="match status" value="1"/>
</dbReference>
<dbReference type="RefSeq" id="WP_115315649.1">
    <property type="nucleotide sequence ID" value="NZ_LWIF01000001.1"/>
</dbReference>
<dbReference type="AlphaFoldDB" id="A0A379CAG7"/>
<name>A0A379CAG7_9PAST</name>
<dbReference type="OrthoDB" id="5691015at2"/>
<evidence type="ECO:0000313" key="3">
    <source>
        <dbReference type="Proteomes" id="UP000255417"/>
    </source>
</evidence>
<gene>
    <name evidence="2" type="primary">fhaB_1</name>
    <name evidence="2" type="ORF">NCTC12872_01134</name>
</gene>
<dbReference type="GO" id="GO:0003824">
    <property type="term" value="F:catalytic activity"/>
    <property type="evidence" value="ECO:0007669"/>
    <property type="project" value="UniProtKB-ARBA"/>
</dbReference>
<protein>
    <submittedName>
        <fullName evidence="2">Filamentous hemagglutinin</fullName>
    </submittedName>
</protein>
<feature type="compositionally biased region" description="Low complexity" evidence="1">
    <location>
        <begin position="33"/>
        <end position="45"/>
    </location>
</feature>
<dbReference type="Proteomes" id="UP000255417">
    <property type="component" value="Unassembled WGS sequence"/>
</dbReference>
<accession>A0A379CAG7</accession>
<proteinExistence type="predicted"/>
<keyword evidence="3" id="KW-1185">Reference proteome</keyword>
<organism evidence="2 3">
    <name type="scientific">Phocoenobacter uteri</name>
    <dbReference type="NCBI Taxonomy" id="146806"/>
    <lineage>
        <taxon>Bacteria</taxon>
        <taxon>Pseudomonadati</taxon>
        <taxon>Pseudomonadota</taxon>
        <taxon>Gammaproteobacteria</taxon>
        <taxon>Pasteurellales</taxon>
        <taxon>Pasteurellaceae</taxon>
        <taxon>Phocoenobacter</taxon>
    </lineage>
</organism>